<evidence type="ECO:0000259" key="7">
    <source>
        <dbReference type="Pfam" id="PF01227"/>
    </source>
</evidence>
<proteinExistence type="inferred from homology"/>
<dbReference type="Pfam" id="PF01227">
    <property type="entry name" value="GTP_cyclohydroI"/>
    <property type="match status" value="1"/>
</dbReference>
<feature type="binding site" evidence="6">
    <location>
        <position position="87"/>
    </location>
    <ligand>
        <name>Zn(2+)</name>
        <dbReference type="ChEBI" id="CHEBI:29105"/>
    </ligand>
</feature>
<comment type="catalytic activity">
    <reaction evidence="1 6">
        <text>GTP + H2O = 7,8-dihydroneopterin 3'-triphosphate + formate + H(+)</text>
        <dbReference type="Rhea" id="RHEA:17473"/>
        <dbReference type="ChEBI" id="CHEBI:15377"/>
        <dbReference type="ChEBI" id="CHEBI:15378"/>
        <dbReference type="ChEBI" id="CHEBI:15740"/>
        <dbReference type="ChEBI" id="CHEBI:37565"/>
        <dbReference type="ChEBI" id="CHEBI:58462"/>
        <dbReference type="EC" id="3.5.4.16"/>
    </reaction>
</comment>
<dbReference type="Proteomes" id="UP001597548">
    <property type="component" value="Unassembled WGS sequence"/>
</dbReference>
<protein>
    <recommendedName>
        <fullName evidence="6">GTP cyclohydrolase 1</fullName>
        <ecNumber evidence="6">3.5.4.16</ecNumber>
    </recommendedName>
    <alternativeName>
        <fullName evidence="6">GTP cyclohydrolase I</fullName>
        <shortName evidence="6">GTP-CH-I</shortName>
    </alternativeName>
</protein>
<dbReference type="EC" id="3.5.4.16" evidence="6"/>
<dbReference type="InterPro" id="IPR018234">
    <property type="entry name" value="GTP_CycHdrlase_I_CS"/>
</dbReference>
<dbReference type="InterPro" id="IPR043133">
    <property type="entry name" value="GTP-CH-I_C/QueF"/>
</dbReference>
<dbReference type="InterPro" id="IPR043134">
    <property type="entry name" value="GTP-CH-I_N"/>
</dbReference>
<comment type="caution">
    <text evidence="8">The sequence shown here is derived from an EMBL/GenBank/DDBJ whole genome shotgun (WGS) entry which is preliminary data.</text>
</comment>
<comment type="similarity">
    <text evidence="3 6">Belongs to the GTP cyclohydrolase I family.</text>
</comment>
<dbReference type="Gene3D" id="1.10.286.10">
    <property type="match status" value="1"/>
</dbReference>
<reference evidence="9" key="1">
    <citation type="journal article" date="2019" name="Int. J. Syst. Evol. Microbiol.">
        <title>The Global Catalogue of Microorganisms (GCM) 10K type strain sequencing project: providing services to taxonomists for standard genome sequencing and annotation.</title>
        <authorList>
            <consortium name="The Broad Institute Genomics Platform"/>
            <consortium name="The Broad Institute Genome Sequencing Center for Infectious Disease"/>
            <person name="Wu L."/>
            <person name="Ma J."/>
        </authorList>
    </citation>
    <scope>NUCLEOTIDE SEQUENCE [LARGE SCALE GENOMIC DNA]</scope>
    <source>
        <strain evidence="9">KCTC 32514</strain>
    </source>
</reference>
<keyword evidence="6" id="KW-0862">Zinc</keyword>
<dbReference type="PROSITE" id="PS00860">
    <property type="entry name" value="GTP_CYCLOHYDROL_1_2"/>
    <property type="match status" value="1"/>
</dbReference>
<keyword evidence="6" id="KW-0479">Metal-binding</keyword>
<evidence type="ECO:0000256" key="6">
    <source>
        <dbReference type="HAMAP-Rule" id="MF_00223"/>
    </source>
</evidence>
<name>A0ABW6A0E4_9FLAO</name>
<dbReference type="PANTHER" id="PTHR11109:SF7">
    <property type="entry name" value="GTP CYCLOHYDROLASE 1"/>
    <property type="match status" value="1"/>
</dbReference>
<sequence>MPYKNFEEYNMQVTDDVKQRYKQIIEDLGEDTKREGLLKTPERASKAMQFLTQGYNQDAAEILKGAMFKESYNDMVIVKDIELYSLCEHHILPFFGKAHIAYIPNGHIVGLSKLPRIVDVFARRLQVQERLTHQILDCINDTLKPAGVAVVIEASHMCMMMRGVQKQNSVTTTSGFRGAFENIETRTEFLNLINAKLS</sequence>
<keyword evidence="6" id="KW-0342">GTP-binding</keyword>
<evidence type="ECO:0000313" key="9">
    <source>
        <dbReference type="Proteomes" id="UP001597548"/>
    </source>
</evidence>
<dbReference type="HAMAP" id="MF_00223">
    <property type="entry name" value="FolE"/>
    <property type="match status" value="1"/>
</dbReference>
<keyword evidence="6" id="KW-0547">Nucleotide-binding</keyword>
<comment type="subunit">
    <text evidence="6">Homopolymer.</text>
</comment>
<keyword evidence="4 6" id="KW-0554">One-carbon metabolism</keyword>
<evidence type="ECO:0000313" key="8">
    <source>
        <dbReference type="EMBL" id="MFD2917778.1"/>
    </source>
</evidence>
<evidence type="ECO:0000256" key="2">
    <source>
        <dbReference type="ARBA" id="ARBA00005080"/>
    </source>
</evidence>
<dbReference type="NCBIfam" id="NF006826">
    <property type="entry name" value="PRK09347.1-3"/>
    <property type="match status" value="1"/>
</dbReference>
<evidence type="ECO:0000256" key="5">
    <source>
        <dbReference type="ARBA" id="ARBA00022801"/>
    </source>
</evidence>
<organism evidence="8 9">
    <name type="scientific">Psychroserpens luteus</name>
    <dbReference type="NCBI Taxonomy" id="1434066"/>
    <lineage>
        <taxon>Bacteria</taxon>
        <taxon>Pseudomonadati</taxon>
        <taxon>Bacteroidota</taxon>
        <taxon>Flavobacteriia</taxon>
        <taxon>Flavobacteriales</taxon>
        <taxon>Flavobacteriaceae</taxon>
        <taxon>Psychroserpens</taxon>
    </lineage>
</organism>
<dbReference type="NCBIfam" id="NF006825">
    <property type="entry name" value="PRK09347.1-2"/>
    <property type="match status" value="1"/>
</dbReference>
<evidence type="ECO:0000256" key="4">
    <source>
        <dbReference type="ARBA" id="ARBA00022563"/>
    </source>
</evidence>
<dbReference type="RefSeq" id="WP_194507003.1">
    <property type="nucleotide sequence ID" value="NZ_JADILU010000002.1"/>
</dbReference>
<dbReference type="InterPro" id="IPR020602">
    <property type="entry name" value="GTP_CycHdrlase_I_dom"/>
</dbReference>
<feature type="domain" description="GTP cyclohydrolase I" evidence="7">
    <location>
        <begin position="18"/>
        <end position="193"/>
    </location>
</feature>
<dbReference type="NCBIfam" id="TIGR00063">
    <property type="entry name" value="folE"/>
    <property type="match status" value="1"/>
</dbReference>
<evidence type="ECO:0000256" key="3">
    <source>
        <dbReference type="ARBA" id="ARBA00008085"/>
    </source>
</evidence>
<comment type="pathway">
    <text evidence="2 6">Cofactor biosynthesis; 7,8-dihydroneopterin triphosphate biosynthesis; 7,8-dihydroneopterin triphosphate from GTP: step 1/1.</text>
</comment>
<dbReference type="Gene3D" id="3.30.1130.10">
    <property type="match status" value="1"/>
</dbReference>
<dbReference type="PROSITE" id="PS00859">
    <property type="entry name" value="GTP_CYCLOHYDROL_1_1"/>
    <property type="match status" value="1"/>
</dbReference>
<dbReference type="SUPFAM" id="SSF55620">
    <property type="entry name" value="Tetrahydrobiopterin biosynthesis enzymes-like"/>
    <property type="match status" value="1"/>
</dbReference>
<keyword evidence="9" id="KW-1185">Reference proteome</keyword>
<feature type="binding site" evidence="6">
    <location>
        <position position="90"/>
    </location>
    <ligand>
        <name>Zn(2+)</name>
        <dbReference type="ChEBI" id="CHEBI:29105"/>
    </ligand>
</feature>
<evidence type="ECO:0000256" key="1">
    <source>
        <dbReference type="ARBA" id="ARBA00001052"/>
    </source>
</evidence>
<gene>
    <name evidence="6 8" type="primary">folE</name>
    <name evidence="8" type="ORF">ACFS29_19150</name>
</gene>
<feature type="binding site" evidence="6">
    <location>
        <position position="158"/>
    </location>
    <ligand>
        <name>Zn(2+)</name>
        <dbReference type="ChEBI" id="CHEBI:29105"/>
    </ligand>
</feature>
<dbReference type="EMBL" id="JBHUOS010000016">
    <property type="protein sequence ID" value="MFD2917778.1"/>
    <property type="molecule type" value="Genomic_DNA"/>
</dbReference>
<dbReference type="PANTHER" id="PTHR11109">
    <property type="entry name" value="GTP CYCLOHYDROLASE I"/>
    <property type="match status" value="1"/>
</dbReference>
<keyword evidence="5 6" id="KW-0378">Hydrolase</keyword>
<dbReference type="GO" id="GO:0003934">
    <property type="term" value="F:GTP cyclohydrolase I activity"/>
    <property type="evidence" value="ECO:0007669"/>
    <property type="project" value="UniProtKB-EC"/>
</dbReference>
<dbReference type="InterPro" id="IPR001474">
    <property type="entry name" value="GTP_CycHdrlase_I"/>
</dbReference>
<accession>A0ABW6A0E4</accession>